<dbReference type="Pfam" id="PF07692">
    <property type="entry name" value="Fea1"/>
    <property type="match status" value="2"/>
</dbReference>
<feature type="domain" description="Tudor" evidence="6">
    <location>
        <begin position="2177"/>
        <end position="2235"/>
    </location>
</feature>
<keyword evidence="5" id="KW-0812">Transmembrane</keyword>
<dbReference type="Gene3D" id="2.30.30.140">
    <property type="match status" value="7"/>
</dbReference>
<feature type="compositionally biased region" description="Basic and acidic residues" evidence="4">
    <location>
        <begin position="1246"/>
        <end position="1264"/>
    </location>
</feature>
<dbReference type="PANTHER" id="PTHR13037:SF24">
    <property type="entry name" value="POLYCOMB PROTEIN PCL-RELATED"/>
    <property type="match status" value="1"/>
</dbReference>
<keyword evidence="3" id="KW-0175">Coiled coil</keyword>
<dbReference type="SMART" id="SM00333">
    <property type="entry name" value="TUDOR"/>
    <property type="match status" value="10"/>
</dbReference>
<feature type="compositionally biased region" description="Pro residues" evidence="4">
    <location>
        <begin position="578"/>
        <end position="614"/>
    </location>
</feature>
<feature type="region of interest" description="Disordered" evidence="4">
    <location>
        <begin position="1665"/>
        <end position="1689"/>
    </location>
</feature>
<comment type="similarity">
    <text evidence="1">Belongs to the aspartyl/asparaginyl beta-hydroxylase family.</text>
</comment>
<feature type="compositionally biased region" description="Low complexity" evidence="4">
    <location>
        <begin position="2366"/>
        <end position="2385"/>
    </location>
</feature>
<dbReference type="Gene3D" id="3.10.330.70">
    <property type="match status" value="1"/>
</dbReference>
<dbReference type="InterPro" id="IPR011643">
    <property type="entry name" value="HCR1"/>
</dbReference>
<feature type="region of interest" description="Disordered" evidence="4">
    <location>
        <begin position="2581"/>
        <end position="2601"/>
    </location>
</feature>
<name>F0Y9I4_AURAN</name>
<feature type="transmembrane region" description="Helical" evidence="5">
    <location>
        <begin position="3772"/>
        <end position="3797"/>
    </location>
</feature>
<feature type="compositionally biased region" description="Basic residues" evidence="4">
    <location>
        <begin position="207"/>
        <end position="219"/>
    </location>
</feature>
<evidence type="ECO:0000256" key="5">
    <source>
        <dbReference type="SAM" id="Phobius"/>
    </source>
</evidence>
<feature type="domain" description="Tudor" evidence="6">
    <location>
        <begin position="1543"/>
        <end position="1601"/>
    </location>
</feature>
<feature type="domain" description="Tudor" evidence="6">
    <location>
        <begin position="895"/>
        <end position="952"/>
    </location>
</feature>
<keyword evidence="8" id="KW-1185">Reference proteome</keyword>
<feature type="region of interest" description="Disordered" evidence="4">
    <location>
        <begin position="1736"/>
        <end position="1865"/>
    </location>
</feature>
<evidence type="ECO:0000256" key="3">
    <source>
        <dbReference type="SAM" id="Coils"/>
    </source>
</evidence>
<evidence type="ECO:0000313" key="7">
    <source>
        <dbReference type="EMBL" id="EGB08334.1"/>
    </source>
</evidence>
<organism evidence="8">
    <name type="scientific">Aureococcus anophagefferens</name>
    <name type="common">Harmful bloom alga</name>
    <dbReference type="NCBI Taxonomy" id="44056"/>
    <lineage>
        <taxon>Eukaryota</taxon>
        <taxon>Sar</taxon>
        <taxon>Stramenopiles</taxon>
        <taxon>Ochrophyta</taxon>
        <taxon>Pelagophyceae</taxon>
        <taxon>Pelagomonadales</taxon>
        <taxon>Pelagomonadaceae</taxon>
        <taxon>Aureococcus</taxon>
    </lineage>
</organism>
<dbReference type="OrthoDB" id="40779at2759"/>
<keyword evidence="5" id="KW-0472">Membrane</keyword>
<evidence type="ECO:0000256" key="2">
    <source>
        <dbReference type="ARBA" id="ARBA00022581"/>
    </source>
</evidence>
<feature type="domain" description="Tudor" evidence="6">
    <location>
        <begin position="1867"/>
        <end position="1924"/>
    </location>
</feature>
<evidence type="ECO:0000256" key="4">
    <source>
        <dbReference type="SAM" id="MobiDB-lite"/>
    </source>
</evidence>
<dbReference type="eggNOG" id="KOG3696">
    <property type="taxonomic scope" value="Eukaryota"/>
</dbReference>
<feature type="domain" description="Tudor" evidence="6">
    <location>
        <begin position="1602"/>
        <end position="1662"/>
    </location>
</feature>
<dbReference type="GeneID" id="20224737"/>
<feature type="region of interest" description="Disordered" evidence="4">
    <location>
        <begin position="153"/>
        <end position="179"/>
    </location>
</feature>
<dbReference type="RefSeq" id="XP_009037056.1">
    <property type="nucleotide sequence ID" value="XM_009038808.1"/>
</dbReference>
<keyword evidence="5" id="KW-1133">Transmembrane helix</keyword>
<feature type="region of interest" description="Disordered" evidence="4">
    <location>
        <begin position="1197"/>
        <end position="1382"/>
    </location>
</feature>
<sequence length="3821" mass="407796">MVKPRILSAWTPSKRRVREDLEMHLEEAEQQLEQQRREGERLRRVKDAFDASLELRSRELELALEDVNRCKRSRSVGGGVIDDEPCLDPSQLTSALVALYGQVAALEQRLRARKGETEALDARMKRADVGAEKRAADALRGEIEAAQRRYELAAPDRSRSPAPAPGAFPDAPDGASEDGLDEELDLYEDAPAPYGTMAAAAEPPPRGRPRRGPRPRARRPAAEARVYRRNRGLVAAELASERAKTERLAVVARERKRREARDERDVRTWEELERERLDEIKRLKRQLREERTRTRRQRRTERRQAELDEDFARLTGAASTLRRSPRGDGDRGDNSQASRPKAPATLEVVPSGSSVDLHGLARSILAESAARSAAVGKGEELLFRAVVWDDYRVVRDRLFLDLRCPADRHEVVADLVEIMFAADVASARCADGAAGDGDEPAPSPRAEGPRGGGGGATAPCSFELLLHEGADCGDVARAIDASAALAHVAWRASYDVAGDRRGGKRERHPQLQRLRSRPFSARDWLVIHAKNAPSRKEVLAELQRLFPSGRRGSALVAAVAAVARDADEPAGATLPWGASPPAPRPAPAPAPRVPDPAPPRSDPPPPRSDPPPPSRATVGPIAEIPPFRGGAPADEPAPSRPPPTTKLAEIPPFRPRDEPPIHEEENVEEPGVDEDVDADRCTYHVKFRPGADPYEVAAKLFAVAAVADAGVVWDPGSVVANAGDNRFLVTCTLPEDVSRDFMYRELQRNLVPLSGRSMGLVTFVDLAYDWDEPDPAKEIVTLDAAKLAALVDREQREPSAQLGASRGSDASDDFGARLARAGLGSVAEGLRAEGVDDLQTLAKMTEAEVDALARDLGLKVGFAVKLKGLRAEAVARKRLSQAPSRHSVMSQFDLEPLAPGARVLARHGDDAFFSEGAVEAVDGESYGVRFDFGAVGDDIPRRRIFTANQVQDAALPVGETVDALVDGEDDARVATATVVAVDGDAYHVVFEDPELGEASLTRDQVWGAFHDRPAVDPAALLLDDPPSPLKMSPRDDPAAEEPDEPEEPEEPDAEEDPEPAEAPPRPGDLVAVPGGFALAAHDHDHDHENAPAAPEPEQERDDPPSPQKPPPRGVVEARRWALVPEAAAVDAAAVDAVLADWGVIAPDDDVAVRAEATTGGLALVAEASVAGFPWAWLDEQLQDRFAEFPDVLKSLALQPADQSPRDKSPRRGGAVSAPTRALSPRADNSPRRDAVVPDAAPAEPPARPEKENAPEPDATPRRDAVVSAPTRALSPRADNSPRRDAVVPDAAPAEPRGRPEKENAPEPDAAPRRDAVVSAPTRALSPRADNSPRRDALVPGGEPPKAAPRADGSPRRDAVLPSDAAVGAPPEQGTAPAVAAGPAPEPLPADYLAPGARVECRYMATSEFYGGVVASYVNGRYTVEYDDMGTEHGVDRLRLRLPGQAMAPPAVDAVVDAWHPGSNCVRRASVVGLGAERVTVKFDDDGVVHDVGRGSLFGAFLPPGLVPEPAASETPRPGGADALSPAAPDGPLSPSFREAAPLAPMRVGDAVECRYLDTAEFYAGKIVADDGDGAFAVHYDDGDDEARVPRRKLRYAGQAMADGLALGETVDAACAARDGAVLPGMVVEVYKGGNYKVNFDDADLDEVVLPRDAIFSGFYGDAAEPAADAEPAAPAEPAEPEPAAPTPIAFSGSAADMLKSMGAAVPEQQPQTSLEDARAAKQKLDADKVCTDEHCTEDHAHGHDHGDGEVCTEDHGHGGHDHGGDHASHDHASHDHASHDHDSHDHDHHEEEPAHAHDHHEEDSGHKHDEPAHAHDHHKEEPAHAHDHHEEEHEHEEEPAHAHDDDAVHAHDDDDEPEPTVVRPAQPALAPGTRVMCRYGNDAEFYAGVVDGGGGGAYSVAYDDGDVETAVARRRLYVPGQVQAEALEVGETVDAVCDARDGDVLPATVASRFDDGTYEVAFDFGPGAVVPRSKIFGEFHDPERAASPRPKMATPVKALAARAPDVVEPVEGPDAPASPDVVEDVEKPGVDDALAVGRRNNYETPKGEALTFDNDDFSPKKAKKPVLHDHHAKQAAPPSPKVAEARGLAARGAEDAVREAAAGVLAASPSREALDDGAAPLAMGAKVLARYGEERTFYPAVVTGVHARSYAILFDDGDRDDDAPRRRLKLRGQRQVRDLAPGTAVDAVRKSADGRVVAAAVVAAGAGGCRVRFADDGAEETADRDDVFGPFVDDRDAAPVGTVCDCREAEGGAYAPCTVTAVDAATGSHTVWHADARREEAGVSRRRLRLRGMVPPSRLDVGEEVDAWRSTTGSVVAGVIVYAHANGSYTVRFDDDDAEHIVEFAAIFAEGVFPELAASPRYVGDSARAPPSPRVDAPAVVAPPREGAEEPAAEEPAAEEPAAEEPAAEEPAAEEPAAEEPAAATPAKAAAASPRPAAAPLEAGAAVFCRFQQDAEFYPATVVRDNGDGTYAVLFDDGDEDDAANRRAIYRPGQQQHQILVAGERVDAVCPGRDDLVLPGRVEADLGGDRYAVRFDAGSGSPRGPEELPRTQIFSDFYDVPAPRPLTAPPPDIQIDVPAAASPRSLESHEHHLMASDADHPTSPHAGAFDDVDKQSHISSAAFSEHMEAQFDDAFDAFNDQEGFPPDSASSGGFDRGEDHVRDGAAHHAMRTLKARVLALAALAGSSTELCDEAIAVARKLDSKKALAALDGARARRLACVDDVVAPFAMWAARAGDDALAKNDLKASVGLLGVARSLAPTDPTLAAKFVTALQWAGYATTADGVVAAALGAGLWPSKWQRPSEYDAALASAPFPAAPPALRACVDDLEAAYAARGDAMRAEAAALLADAREPREGLQAPGGGSWLYVVLDAAADTALGAAARRLEATCGLQNAGVSSLDPGAHLRPHTGPTNRRWSLHLGLDVAEADEARLELLVGGERRERPWRQGSVVLFDDSFEHEVRHGGAARRVVLDLSVPHPDLGRDASMYRDESYTLIANYMPETDVVPHSEVDLDMEEISAAVDSYDWTQAEFVYSNGGGGLCSSSDITTTDTTDSCYGHTTADAKGNSVKDNGAIRTLRGFATSGASKMAEETWWPVYKNYWGDDDYADTFVLKAFDGGAWASKDDLMRAELVKKGVAYQAVWMYVLHEFEDAIKDCLSGDIYDNDATTAGDSPHAWDEGWAFYAGSIEGTDGSGSGQMLFQLAEKRCADFGTCADGITGDANVNTKALTYAELGRDKILLGMCSDVATEFDLIVDQMTIPLIQGMLKYAFKADPANTQGSCTDGDCPKEWAEGWAFAAAVLPRIHYCSSSVAEVIVDNLSVDASAPMSVNGYEYLKTQVEKTYSCLGITCAEVGEFQNTAGVYDGMDACLDNYEVIAGYEPATDVVPHSMVDLDMEEISAAVDSYDWTQAEFVYSNGGGGLCSSSDITTTDTTDSCYGHTTADAKGNSVKDNGAIRTLRGFATSGASKMAEETWWPVYKNYWGDDDYADTFVMNAISGDYASLPDNMRDQLIKKGVAYQAVWMYVMHEFEDAISDCLAGDIWDNEETSDAGDSPHAWDEGWAFLAGSIEGTDGSGSGQMLYQLAEKRCADFGTCVSGTSGEAKANLKALAYAEQGRDKILDGDCVTVQFEFDEIVKQLTVPLVQGMLKYAFKSDPANSQGSCTSGSCPKEWAEGWAFAAAVLPQVHECDHTVASMIVANLDVMNSDPMSENGFEEFKESVESVYSCMGITCADMGEFQNSAGVYAGMDACVDGSGTVTSSSSSDDDDDVDGIPVVIVIILAAVALILLLVAIVLFFQWRKTETKLYELVANGDKASNNML</sequence>
<feature type="compositionally biased region" description="Acidic residues" evidence="4">
    <location>
        <begin position="1038"/>
        <end position="1059"/>
    </location>
</feature>
<evidence type="ECO:0000313" key="8">
    <source>
        <dbReference type="Proteomes" id="UP000002729"/>
    </source>
</evidence>
<feature type="domain" description="Tudor" evidence="6">
    <location>
        <begin position="1390"/>
        <end position="1447"/>
    </location>
</feature>
<feature type="domain" description="Tudor" evidence="6">
    <location>
        <begin position="2236"/>
        <end position="2296"/>
    </location>
</feature>
<dbReference type="Pfam" id="PF05118">
    <property type="entry name" value="Asp_Arg_Hydrox"/>
    <property type="match status" value="1"/>
</dbReference>
<gene>
    <name evidence="7" type="ORF">AURANDRAFT_64252</name>
</gene>
<feature type="region of interest" description="Disordered" evidence="4">
    <location>
        <begin position="571"/>
        <end position="672"/>
    </location>
</feature>
<feature type="coiled-coil region" evidence="3">
    <location>
        <begin position="14"/>
        <end position="45"/>
    </location>
</feature>
<feature type="domain" description="Tudor" evidence="6">
    <location>
        <begin position="2439"/>
        <end position="2497"/>
    </location>
</feature>
<feature type="region of interest" description="Disordered" evidence="4">
    <location>
        <begin position="1018"/>
        <end position="1114"/>
    </location>
</feature>
<accession>F0Y9I4</accession>
<feature type="compositionally biased region" description="Low complexity" evidence="4">
    <location>
        <begin position="1665"/>
        <end position="1676"/>
    </location>
</feature>
<feature type="region of interest" description="Disordered" evidence="4">
    <location>
        <begin position="289"/>
        <end position="346"/>
    </location>
</feature>
<dbReference type="InterPro" id="IPR007803">
    <property type="entry name" value="Asp/Arg/Pro-Hydrxlase"/>
</dbReference>
<dbReference type="SUPFAM" id="SSF51197">
    <property type="entry name" value="Clavaminate synthase-like"/>
    <property type="match status" value="1"/>
</dbReference>
<dbReference type="InParanoid" id="F0Y9I4"/>
<dbReference type="SUPFAM" id="SSF63748">
    <property type="entry name" value="Tudor/PWWP/MBT"/>
    <property type="match status" value="1"/>
</dbReference>
<feature type="compositionally biased region" description="Basic and acidic residues" evidence="4">
    <location>
        <begin position="1736"/>
        <end position="1852"/>
    </location>
</feature>
<proteinExistence type="inferred from homology"/>
<feature type="compositionally biased region" description="Basic and acidic residues" evidence="4">
    <location>
        <begin position="2586"/>
        <end position="2601"/>
    </location>
</feature>
<dbReference type="CDD" id="cd04508">
    <property type="entry name" value="Tudor_SF"/>
    <property type="match status" value="3"/>
</dbReference>
<dbReference type="Proteomes" id="UP000002729">
    <property type="component" value="Unassembled WGS sequence"/>
</dbReference>
<feature type="compositionally biased region" description="Basic and acidic residues" evidence="4">
    <location>
        <begin position="1080"/>
        <end position="1089"/>
    </location>
</feature>
<dbReference type="InterPro" id="IPR002999">
    <property type="entry name" value="Tudor"/>
</dbReference>
<feature type="region of interest" description="Disordered" evidence="4">
    <location>
        <begin position="1507"/>
        <end position="1536"/>
    </location>
</feature>
<keyword evidence="2" id="KW-0945">Host-virus interaction</keyword>
<feature type="compositionally biased region" description="Basic and acidic residues" evidence="4">
    <location>
        <begin position="302"/>
        <end position="312"/>
    </location>
</feature>
<feature type="compositionally biased region" description="Acidic residues" evidence="4">
    <location>
        <begin position="2389"/>
        <end position="2418"/>
    </location>
</feature>
<dbReference type="Gene3D" id="2.60.120.330">
    <property type="entry name" value="B-lactam Antibiotic, Isopenicillin N Synthase, Chain"/>
    <property type="match status" value="1"/>
</dbReference>
<feature type="domain" description="Tudor" evidence="6">
    <location>
        <begin position="2119"/>
        <end position="2176"/>
    </location>
</feature>
<dbReference type="InterPro" id="IPR027443">
    <property type="entry name" value="IPNS-like_sf"/>
</dbReference>
<dbReference type="PANTHER" id="PTHR13037">
    <property type="entry name" value="FORMIN"/>
    <property type="match status" value="1"/>
</dbReference>
<feature type="compositionally biased region" description="Basic and acidic residues" evidence="4">
    <location>
        <begin position="1295"/>
        <end position="1315"/>
    </location>
</feature>
<feature type="compositionally biased region" description="Low complexity" evidence="4">
    <location>
        <begin position="165"/>
        <end position="174"/>
    </location>
</feature>
<feature type="compositionally biased region" description="Low complexity" evidence="4">
    <location>
        <begin position="2419"/>
        <end position="2435"/>
    </location>
</feature>
<feature type="compositionally biased region" description="Basic and acidic residues" evidence="4">
    <location>
        <begin position="654"/>
        <end position="664"/>
    </location>
</feature>
<feature type="region of interest" description="Disordered" evidence="4">
    <location>
        <begin position="431"/>
        <end position="454"/>
    </location>
</feature>
<dbReference type="KEGG" id="aaf:AURANDRAFT_64252"/>
<feature type="region of interest" description="Disordered" evidence="4">
    <location>
        <begin position="2364"/>
        <end position="2435"/>
    </location>
</feature>
<feature type="domain" description="Tudor" evidence="6">
    <location>
        <begin position="1925"/>
        <end position="1983"/>
    </location>
</feature>
<dbReference type="EMBL" id="GL833128">
    <property type="protein sequence ID" value="EGB08334.1"/>
    <property type="molecule type" value="Genomic_DNA"/>
</dbReference>
<feature type="region of interest" description="Disordered" evidence="4">
    <location>
        <begin position="195"/>
        <end position="225"/>
    </location>
</feature>
<reference evidence="7 8" key="1">
    <citation type="journal article" date="2011" name="Proc. Natl. Acad. Sci. U.S.A.">
        <title>Niche of harmful alga Aureococcus anophagefferens revealed through ecogenomics.</title>
        <authorList>
            <person name="Gobler C.J."/>
            <person name="Berry D.L."/>
            <person name="Dyhrman S.T."/>
            <person name="Wilhelm S.W."/>
            <person name="Salamov A."/>
            <person name="Lobanov A.V."/>
            <person name="Zhang Y."/>
            <person name="Collier J.L."/>
            <person name="Wurch L.L."/>
            <person name="Kustka A.B."/>
            <person name="Dill B.D."/>
            <person name="Shah M."/>
            <person name="VerBerkmoes N.C."/>
            <person name="Kuo A."/>
            <person name="Terry A."/>
            <person name="Pangilinan J."/>
            <person name="Lindquist E.A."/>
            <person name="Lucas S."/>
            <person name="Paulsen I.T."/>
            <person name="Hattenrath-Lehmann T.K."/>
            <person name="Talmage S.C."/>
            <person name="Walker E.A."/>
            <person name="Koch F."/>
            <person name="Burson A.M."/>
            <person name="Marcoval M.A."/>
            <person name="Tang Y.Z."/>
            <person name="Lecleir G.R."/>
            <person name="Coyne K.J."/>
            <person name="Berg G.M."/>
            <person name="Bertrand E.M."/>
            <person name="Saito M.A."/>
            <person name="Gladyshev V.N."/>
            <person name="Grigoriev I.V."/>
        </authorList>
    </citation>
    <scope>NUCLEOTIDE SEQUENCE [LARGE SCALE GENOMIC DNA]</scope>
    <source>
        <strain evidence="8">CCMP 1984</strain>
    </source>
</reference>
<protein>
    <recommendedName>
        <fullName evidence="6">Tudor domain-containing protein</fullName>
    </recommendedName>
</protein>
<evidence type="ECO:0000259" key="6">
    <source>
        <dbReference type="SMART" id="SM00333"/>
    </source>
</evidence>
<evidence type="ECO:0000256" key="1">
    <source>
        <dbReference type="ARBA" id="ARBA00007730"/>
    </source>
</evidence>